<evidence type="ECO:0000256" key="1">
    <source>
        <dbReference type="SAM" id="Phobius"/>
    </source>
</evidence>
<accession>A0A561CQ70</accession>
<keyword evidence="1" id="KW-0812">Transmembrane</keyword>
<gene>
    <name evidence="2" type="ORF">FB550_1158</name>
</gene>
<reference evidence="2 3" key="1">
    <citation type="submission" date="2019-06" db="EMBL/GenBank/DDBJ databases">
        <title>Sorghum-associated microbial communities from plants grown in Nebraska, USA.</title>
        <authorList>
            <person name="Schachtman D."/>
        </authorList>
    </citation>
    <scope>NUCLEOTIDE SEQUENCE [LARGE SCALE GENOMIC DNA]</scope>
    <source>
        <strain evidence="2 3">2482</strain>
    </source>
</reference>
<dbReference type="AlphaFoldDB" id="A0A561CQ70"/>
<evidence type="ECO:0000313" key="3">
    <source>
        <dbReference type="Proteomes" id="UP000319671"/>
    </source>
</evidence>
<comment type="caution">
    <text evidence="2">The sequence shown here is derived from an EMBL/GenBank/DDBJ whole genome shotgun (WGS) entry which is preliminary data.</text>
</comment>
<dbReference type="Proteomes" id="UP000319671">
    <property type="component" value="Unassembled WGS sequence"/>
</dbReference>
<keyword evidence="1" id="KW-1133">Transmembrane helix</keyword>
<organism evidence="2 3">
    <name type="scientific">Neobacillus bataviensis</name>
    <dbReference type="NCBI Taxonomy" id="220685"/>
    <lineage>
        <taxon>Bacteria</taxon>
        <taxon>Bacillati</taxon>
        <taxon>Bacillota</taxon>
        <taxon>Bacilli</taxon>
        <taxon>Bacillales</taxon>
        <taxon>Bacillaceae</taxon>
        <taxon>Neobacillus</taxon>
    </lineage>
</organism>
<sequence>MNSKKLFYLSITSSVIVIFYMFFQWRIVDIITPFLLLPVLLIVFGFFIYVSVRAIITLFKNKEWKPIVIQVITFLLLFFIPFNQIVLVMDFKLNKSKREQVAKMIQSGELKPNISYDALLIDLPKKYEHLSSGGGEIEVEKTDAGYNILFYTYRGILDNFSGFVYTSNGQKPSKKAFNGDFKEIDKMDKNWYFVGSY</sequence>
<proteinExistence type="predicted"/>
<keyword evidence="1" id="KW-0472">Membrane</keyword>
<name>A0A561CQ70_9BACI</name>
<keyword evidence="3" id="KW-1185">Reference proteome</keyword>
<protein>
    <submittedName>
        <fullName evidence="2">Uncharacterized protein</fullName>
    </submittedName>
</protein>
<evidence type="ECO:0000313" key="2">
    <source>
        <dbReference type="EMBL" id="TWD93371.1"/>
    </source>
</evidence>
<feature type="transmembrane region" description="Helical" evidence="1">
    <location>
        <begin position="68"/>
        <end position="89"/>
    </location>
</feature>
<feature type="transmembrane region" description="Helical" evidence="1">
    <location>
        <begin position="35"/>
        <end position="56"/>
    </location>
</feature>
<dbReference type="EMBL" id="VIVN01000015">
    <property type="protein sequence ID" value="TWD93371.1"/>
    <property type="molecule type" value="Genomic_DNA"/>
</dbReference>
<feature type="transmembrane region" description="Helical" evidence="1">
    <location>
        <begin position="6"/>
        <end position="23"/>
    </location>
</feature>
<dbReference type="RefSeq" id="WP_144567538.1">
    <property type="nucleotide sequence ID" value="NZ_VIVN01000015.1"/>
</dbReference>